<dbReference type="SUPFAM" id="SSF57302">
    <property type="entry name" value="Snake toxin-like"/>
    <property type="match status" value="1"/>
</dbReference>
<dbReference type="GO" id="GO:0005886">
    <property type="term" value="C:plasma membrane"/>
    <property type="evidence" value="ECO:0007669"/>
    <property type="project" value="UniProtKB-SubCell"/>
</dbReference>
<keyword evidence="5" id="KW-0472">Membrane</keyword>
<dbReference type="GO" id="GO:0098552">
    <property type="term" value="C:side of membrane"/>
    <property type="evidence" value="ECO:0007669"/>
    <property type="project" value="UniProtKB-KW"/>
</dbReference>
<keyword evidence="3" id="KW-0336">GPI-anchor</keyword>
<feature type="non-terminal residue" evidence="8">
    <location>
        <position position="92"/>
    </location>
</feature>
<evidence type="ECO:0000256" key="4">
    <source>
        <dbReference type="ARBA" id="ARBA00022729"/>
    </source>
</evidence>
<gene>
    <name evidence="8" type="primary">Lypd3</name>
    <name evidence="8" type="ORF">GRAPIC_R15242</name>
</gene>
<feature type="non-terminal residue" evidence="8">
    <location>
        <position position="1"/>
    </location>
</feature>
<protein>
    <submittedName>
        <fullName evidence="8">LYPD3 protein</fullName>
    </submittedName>
</protein>
<dbReference type="InterPro" id="IPR045860">
    <property type="entry name" value="Snake_toxin-like_sf"/>
</dbReference>
<organism evidence="8 9">
    <name type="scientific">Grantiella picta</name>
    <dbReference type="NCBI Taxonomy" id="266360"/>
    <lineage>
        <taxon>Eukaryota</taxon>
        <taxon>Metazoa</taxon>
        <taxon>Chordata</taxon>
        <taxon>Craniata</taxon>
        <taxon>Vertebrata</taxon>
        <taxon>Euteleostomi</taxon>
        <taxon>Archelosauria</taxon>
        <taxon>Archosauria</taxon>
        <taxon>Dinosauria</taxon>
        <taxon>Saurischia</taxon>
        <taxon>Theropoda</taxon>
        <taxon>Coelurosauria</taxon>
        <taxon>Aves</taxon>
        <taxon>Neognathae</taxon>
        <taxon>Neoaves</taxon>
        <taxon>Telluraves</taxon>
        <taxon>Australaves</taxon>
        <taxon>Passeriformes</taxon>
        <taxon>Meliphagoidea</taxon>
        <taxon>Meliphagidae</taxon>
        <taxon>Grantiella</taxon>
    </lineage>
</organism>
<comment type="caution">
    <text evidence="8">The sequence shown here is derived from an EMBL/GenBank/DDBJ whole genome shotgun (WGS) entry which is preliminary data.</text>
</comment>
<dbReference type="PANTHER" id="PTHR10624">
    <property type="entry name" value="UROKINASE PLASMINOGEN ACTIVATOR SURFACE RECEPTOR-RELATED"/>
    <property type="match status" value="1"/>
</dbReference>
<evidence type="ECO:0000256" key="3">
    <source>
        <dbReference type="ARBA" id="ARBA00022622"/>
    </source>
</evidence>
<reference evidence="8 9" key="1">
    <citation type="submission" date="2019-09" db="EMBL/GenBank/DDBJ databases">
        <title>Bird 10,000 Genomes (B10K) Project - Family phase.</title>
        <authorList>
            <person name="Zhang G."/>
        </authorList>
    </citation>
    <scope>NUCLEOTIDE SEQUENCE [LARGE SCALE GENOMIC DNA]</scope>
    <source>
        <strain evidence="8">B10K-DU-029-50</strain>
        <tissue evidence="8">Heart</tissue>
    </source>
</reference>
<evidence type="ECO:0000313" key="9">
    <source>
        <dbReference type="Proteomes" id="UP000575029"/>
    </source>
</evidence>
<sequence>HLFPSHFSTFSPHIFPGNVTLRREVRGCVRNASCDGEFRGDNAVSLTGSCCEGDLCNFHSPNKTFFSPDLPRLELLPHGHSATPEDFKNTTE</sequence>
<accession>A0A7K6EWY8</accession>
<keyword evidence="7" id="KW-0449">Lipoprotein</keyword>
<keyword evidence="4" id="KW-0732">Signal</keyword>
<evidence type="ECO:0000256" key="5">
    <source>
        <dbReference type="ARBA" id="ARBA00023136"/>
    </source>
</evidence>
<evidence type="ECO:0000256" key="1">
    <source>
        <dbReference type="ARBA" id="ARBA00004609"/>
    </source>
</evidence>
<keyword evidence="6" id="KW-0325">Glycoprotein</keyword>
<dbReference type="Proteomes" id="UP000575029">
    <property type="component" value="Unassembled WGS sequence"/>
</dbReference>
<keyword evidence="9" id="KW-1185">Reference proteome</keyword>
<dbReference type="PANTHER" id="PTHR10624:SF8">
    <property type="entry name" value="LY6_PLAUR DOMAIN-CONTAINING PROTEIN 3"/>
    <property type="match status" value="1"/>
</dbReference>
<dbReference type="EMBL" id="VZRM01008491">
    <property type="protein sequence ID" value="NWV43373.1"/>
    <property type="molecule type" value="Genomic_DNA"/>
</dbReference>
<name>A0A7K6EWY8_9PASS</name>
<evidence type="ECO:0000256" key="7">
    <source>
        <dbReference type="ARBA" id="ARBA00023288"/>
    </source>
</evidence>
<dbReference type="AlphaFoldDB" id="A0A7K6EWY8"/>
<evidence type="ECO:0000313" key="8">
    <source>
        <dbReference type="EMBL" id="NWV43373.1"/>
    </source>
</evidence>
<dbReference type="GO" id="GO:0030154">
    <property type="term" value="P:cell differentiation"/>
    <property type="evidence" value="ECO:0007669"/>
    <property type="project" value="UniProtKB-ARBA"/>
</dbReference>
<comment type="subcellular location">
    <subcellularLocation>
        <location evidence="1">Cell membrane</location>
        <topology evidence="1">Lipid-anchor</topology>
        <topology evidence="1">GPI-anchor</topology>
    </subcellularLocation>
</comment>
<proteinExistence type="predicted"/>
<evidence type="ECO:0000256" key="6">
    <source>
        <dbReference type="ARBA" id="ARBA00023180"/>
    </source>
</evidence>
<evidence type="ECO:0000256" key="2">
    <source>
        <dbReference type="ARBA" id="ARBA00022475"/>
    </source>
</evidence>
<keyword evidence="2" id="KW-1003">Cell membrane</keyword>